<dbReference type="InterPro" id="IPR050832">
    <property type="entry name" value="Bact_Acetyltransf"/>
</dbReference>
<reference evidence="4 5" key="1">
    <citation type="submission" date="2019-07" db="EMBL/GenBank/DDBJ databases">
        <authorList>
            <person name="Kim J."/>
        </authorList>
    </citation>
    <scope>NUCLEOTIDE SEQUENCE [LARGE SCALE GENOMIC DNA]</scope>
    <source>
        <strain evidence="4 5">N4</strain>
    </source>
</reference>
<dbReference type="InterPro" id="IPR000182">
    <property type="entry name" value="GNAT_dom"/>
</dbReference>
<name>A0A559J4D8_9BACL</name>
<evidence type="ECO:0000259" key="3">
    <source>
        <dbReference type="PROSITE" id="PS51186"/>
    </source>
</evidence>
<dbReference type="InterPro" id="IPR016181">
    <property type="entry name" value="Acyl_CoA_acyltransferase"/>
</dbReference>
<dbReference type="PANTHER" id="PTHR43877">
    <property type="entry name" value="AMINOALKYLPHOSPHONATE N-ACETYLTRANSFERASE-RELATED-RELATED"/>
    <property type="match status" value="1"/>
</dbReference>
<evidence type="ECO:0000313" key="4">
    <source>
        <dbReference type="EMBL" id="TVX94676.1"/>
    </source>
</evidence>
<protein>
    <submittedName>
        <fullName evidence="4">GNAT family N-acetyltransferase</fullName>
    </submittedName>
</protein>
<dbReference type="PANTHER" id="PTHR43877:SF1">
    <property type="entry name" value="ACETYLTRANSFERASE"/>
    <property type="match status" value="1"/>
</dbReference>
<keyword evidence="1" id="KW-0808">Transferase</keyword>
<dbReference type="GO" id="GO:0016747">
    <property type="term" value="F:acyltransferase activity, transferring groups other than amino-acyl groups"/>
    <property type="evidence" value="ECO:0007669"/>
    <property type="project" value="InterPro"/>
</dbReference>
<dbReference type="Proteomes" id="UP000318102">
    <property type="component" value="Unassembled WGS sequence"/>
</dbReference>
<evidence type="ECO:0000313" key="5">
    <source>
        <dbReference type="Proteomes" id="UP000318102"/>
    </source>
</evidence>
<keyword evidence="2" id="KW-0012">Acyltransferase</keyword>
<dbReference type="Pfam" id="PF00583">
    <property type="entry name" value="Acetyltransf_1"/>
    <property type="match status" value="1"/>
</dbReference>
<dbReference type="Gene3D" id="3.40.630.30">
    <property type="match status" value="1"/>
</dbReference>
<evidence type="ECO:0000256" key="1">
    <source>
        <dbReference type="ARBA" id="ARBA00022679"/>
    </source>
</evidence>
<dbReference type="EMBL" id="VNJK01000001">
    <property type="protein sequence ID" value="TVX94676.1"/>
    <property type="molecule type" value="Genomic_DNA"/>
</dbReference>
<sequence length="220" mass="25963">MMKSPITIEPMQAKYYPQVSRLLVYVFRGKFQHLTTMSDDDLALFFEKLFEHFPTDPASRRMVALQDGEVIGTISVKWRGEYNNGRKGRKQKLSSWKNFNRFGKWNLIKMLIGLHVFKHKPEMGECYIEDVVVHPDHQGKGVGKLLLQWALHFVQTEPMLDMLSLYVSGKNPRAKQLYERLSFYTHSQSNSMVWHLLFNEMKWDYMVMKMNNNEFDGSDQ</sequence>
<accession>A0A559J4D8</accession>
<organism evidence="4 5">
    <name type="scientific">Paenibacillus agilis</name>
    <dbReference type="NCBI Taxonomy" id="3020863"/>
    <lineage>
        <taxon>Bacteria</taxon>
        <taxon>Bacillati</taxon>
        <taxon>Bacillota</taxon>
        <taxon>Bacilli</taxon>
        <taxon>Bacillales</taxon>
        <taxon>Paenibacillaceae</taxon>
        <taxon>Paenibacillus</taxon>
    </lineage>
</organism>
<dbReference type="AlphaFoldDB" id="A0A559J4D8"/>
<gene>
    <name evidence="4" type="ORF">FPZ44_09990</name>
</gene>
<feature type="domain" description="N-acetyltransferase" evidence="3">
    <location>
        <begin position="6"/>
        <end position="211"/>
    </location>
</feature>
<evidence type="ECO:0000256" key="2">
    <source>
        <dbReference type="ARBA" id="ARBA00023315"/>
    </source>
</evidence>
<comment type="caution">
    <text evidence="4">The sequence shown here is derived from an EMBL/GenBank/DDBJ whole genome shotgun (WGS) entry which is preliminary data.</text>
</comment>
<dbReference type="CDD" id="cd04301">
    <property type="entry name" value="NAT_SF"/>
    <property type="match status" value="1"/>
</dbReference>
<dbReference type="OrthoDB" id="5319888at2"/>
<proteinExistence type="predicted"/>
<dbReference type="PROSITE" id="PS51186">
    <property type="entry name" value="GNAT"/>
    <property type="match status" value="1"/>
</dbReference>
<dbReference type="SUPFAM" id="SSF55729">
    <property type="entry name" value="Acyl-CoA N-acyltransferases (Nat)"/>
    <property type="match status" value="1"/>
</dbReference>
<keyword evidence="5" id="KW-1185">Reference proteome</keyword>